<dbReference type="GO" id="GO:0000139">
    <property type="term" value="C:Golgi membrane"/>
    <property type="evidence" value="ECO:0007669"/>
    <property type="project" value="EnsemblMetazoa"/>
</dbReference>
<feature type="transmembrane region" description="Helical" evidence="8">
    <location>
        <begin position="1210"/>
        <end position="1233"/>
    </location>
</feature>
<dbReference type="PANTHER" id="PTHR10241:SF29">
    <property type="entry name" value="LETHAL(2) GIANT LARVAE PROTEIN"/>
    <property type="match status" value="1"/>
</dbReference>
<evidence type="ECO:0000256" key="7">
    <source>
        <dbReference type="SAM" id="MobiDB-lite"/>
    </source>
</evidence>
<proteinExistence type="inferred from homology"/>
<evidence type="ECO:0000256" key="5">
    <source>
        <dbReference type="ARBA" id="ARBA00023306"/>
    </source>
</evidence>
<keyword evidence="2" id="KW-0268">Exocytosis</keyword>
<feature type="compositionally biased region" description="Basic and acidic residues" evidence="7">
    <location>
        <begin position="1271"/>
        <end position="1288"/>
    </location>
</feature>
<dbReference type="GO" id="GO:0045464">
    <property type="term" value="P:R8 cell fate specification"/>
    <property type="evidence" value="ECO:0007669"/>
    <property type="project" value="EnsemblMetazoa"/>
</dbReference>
<evidence type="ECO:0000313" key="11">
    <source>
        <dbReference type="Proteomes" id="UP000008744"/>
    </source>
</evidence>
<dbReference type="GO" id="GO:0048102">
    <property type="term" value="P:autophagic cell death"/>
    <property type="evidence" value="ECO:0007669"/>
    <property type="project" value="EnsemblMetazoa"/>
</dbReference>
<keyword evidence="5" id="KW-0131">Cell cycle</keyword>
<dbReference type="eggNOG" id="KOG1983">
    <property type="taxonomic scope" value="Eukaryota"/>
</dbReference>
<evidence type="ECO:0000256" key="4">
    <source>
        <dbReference type="ARBA" id="ARBA00022737"/>
    </source>
</evidence>
<dbReference type="GO" id="GO:0035293">
    <property type="term" value="P:chitin-based larval cuticle pattern formation"/>
    <property type="evidence" value="ECO:0007669"/>
    <property type="project" value="EnsemblMetazoa"/>
</dbReference>
<dbReference type="GO" id="GO:0016327">
    <property type="term" value="C:apicolateral plasma membrane"/>
    <property type="evidence" value="ECO:0007669"/>
    <property type="project" value="EnsemblMetazoa"/>
</dbReference>
<dbReference type="PANTHER" id="PTHR10241">
    <property type="entry name" value="LETHAL 2 GIANT LARVAE PROTEIN"/>
    <property type="match status" value="1"/>
</dbReference>
<dbReference type="Pfam" id="PF08366">
    <property type="entry name" value="LLGL"/>
    <property type="match status" value="1"/>
</dbReference>
<dbReference type="GO" id="GO:0072697">
    <property type="term" value="P:protein localization to cell cortex"/>
    <property type="evidence" value="ECO:0007669"/>
    <property type="project" value="EnsemblMetazoa"/>
</dbReference>
<dbReference type="GO" id="GO:0030864">
    <property type="term" value="C:cortical actin cytoskeleton"/>
    <property type="evidence" value="ECO:0007669"/>
    <property type="project" value="TreeGrafter"/>
</dbReference>
<dbReference type="SUPFAM" id="SSF50978">
    <property type="entry name" value="WD40 repeat-like"/>
    <property type="match status" value="2"/>
</dbReference>
<feature type="region of interest" description="Disordered" evidence="7">
    <location>
        <begin position="861"/>
        <end position="882"/>
    </location>
</feature>
<evidence type="ECO:0000256" key="3">
    <source>
        <dbReference type="ARBA" id="ARBA00022574"/>
    </source>
</evidence>
<gene>
    <name evidence="10" type="primary">Dper\GL13933</name>
    <name evidence="10" type="ORF">Dper_GL13933</name>
</gene>
<dbReference type="GO" id="GO:0016325">
    <property type="term" value="P:oocyte microtubule cytoskeleton organization"/>
    <property type="evidence" value="ECO:0007669"/>
    <property type="project" value="EnsemblMetazoa"/>
</dbReference>
<dbReference type="GO" id="GO:0016360">
    <property type="term" value="P:sensory organ precursor cell fate determination"/>
    <property type="evidence" value="ECO:0007669"/>
    <property type="project" value="EnsemblMetazoa"/>
</dbReference>
<feature type="compositionally biased region" description="Low complexity" evidence="7">
    <location>
        <begin position="1248"/>
        <end position="1259"/>
    </location>
</feature>
<dbReference type="PhylomeDB" id="B4GQS3"/>
<dbReference type="GO" id="GO:0004860">
    <property type="term" value="F:protein kinase inhibitor activity"/>
    <property type="evidence" value="ECO:0007669"/>
    <property type="project" value="EnsemblMetazoa"/>
</dbReference>
<organism evidence="11">
    <name type="scientific">Drosophila persimilis</name>
    <name type="common">Fruit fly</name>
    <dbReference type="NCBI Taxonomy" id="7234"/>
    <lineage>
        <taxon>Eukaryota</taxon>
        <taxon>Metazoa</taxon>
        <taxon>Ecdysozoa</taxon>
        <taxon>Arthropoda</taxon>
        <taxon>Hexapoda</taxon>
        <taxon>Insecta</taxon>
        <taxon>Pterygota</taxon>
        <taxon>Neoptera</taxon>
        <taxon>Endopterygota</taxon>
        <taxon>Diptera</taxon>
        <taxon>Brachycera</taxon>
        <taxon>Muscomorpha</taxon>
        <taxon>Ephydroidea</taxon>
        <taxon>Drosophilidae</taxon>
        <taxon>Drosophila</taxon>
        <taxon>Sophophora</taxon>
    </lineage>
</organism>
<dbReference type="GO" id="GO:0090163">
    <property type="term" value="P:establishment of epithelial cell planar polarity"/>
    <property type="evidence" value="ECO:0007669"/>
    <property type="project" value="EnsemblMetazoa"/>
</dbReference>
<dbReference type="GO" id="GO:0006893">
    <property type="term" value="P:Golgi to plasma membrane transport"/>
    <property type="evidence" value="ECO:0007669"/>
    <property type="project" value="TreeGrafter"/>
</dbReference>
<name>B4GQS3_DROPE</name>
<dbReference type="GO" id="GO:0045746">
    <property type="term" value="P:negative regulation of Notch signaling pathway"/>
    <property type="evidence" value="ECO:0007669"/>
    <property type="project" value="EnsemblMetazoa"/>
</dbReference>
<dbReference type="InterPro" id="IPR001680">
    <property type="entry name" value="WD40_rpt"/>
</dbReference>
<feature type="domain" description="Lethal giant larvae homologue 2" evidence="9">
    <location>
        <begin position="268"/>
        <end position="362"/>
    </location>
</feature>
<dbReference type="GO" id="GO:0048730">
    <property type="term" value="P:epidermis morphogenesis"/>
    <property type="evidence" value="ECO:0007669"/>
    <property type="project" value="EnsemblMetazoa"/>
</dbReference>
<dbReference type="Proteomes" id="UP000008744">
    <property type="component" value="Unassembled WGS sequence"/>
</dbReference>
<dbReference type="GO" id="GO:0005920">
    <property type="term" value="C:smooth septate junction"/>
    <property type="evidence" value="ECO:0007669"/>
    <property type="project" value="EnsemblMetazoa"/>
</dbReference>
<evidence type="ECO:0000256" key="8">
    <source>
        <dbReference type="SAM" id="Phobius"/>
    </source>
</evidence>
<dbReference type="GO" id="GO:1904580">
    <property type="term" value="P:regulation of intracellular mRNA localization"/>
    <property type="evidence" value="ECO:0007669"/>
    <property type="project" value="EnsemblMetazoa"/>
</dbReference>
<keyword evidence="8" id="KW-0812">Transmembrane</keyword>
<dbReference type="GO" id="GO:0042734">
    <property type="term" value="C:presynaptic membrane"/>
    <property type="evidence" value="ECO:0007669"/>
    <property type="project" value="EnsemblMetazoa"/>
</dbReference>
<feature type="region of interest" description="Disordered" evidence="7">
    <location>
        <begin position="972"/>
        <end position="996"/>
    </location>
</feature>
<dbReference type="InterPro" id="IPR013577">
    <property type="entry name" value="LLGL2"/>
</dbReference>
<dbReference type="GO" id="GO:0031012">
    <property type="term" value="C:extracellular matrix"/>
    <property type="evidence" value="ECO:0007669"/>
    <property type="project" value="EnsemblMetazoa"/>
</dbReference>
<dbReference type="OMA" id="WRNCASG"/>
<dbReference type="InterPro" id="IPR015943">
    <property type="entry name" value="WD40/YVTN_repeat-like_dom_sf"/>
</dbReference>
<comment type="similarity">
    <text evidence="1">Belongs to the WD repeat L(2)GL family.</text>
</comment>
<dbReference type="GO" id="GO:0019905">
    <property type="term" value="F:syntaxin binding"/>
    <property type="evidence" value="ECO:0007669"/>
    <property type="project" value="TreeGrafter"/>
</dbReference>
<dbReference type="GO" id="GO:0035212">
    <property type="term" value="P:cell competition in a multicellular organism"/>
    <property type="evidence" value="ECO:0007669"/>
    <property type="project" value="EnsemblMetazoa"/>
</dbReference>
<dbReference type="GO" id="GO:0007314">
    <property type="term" value="P:oocyte anterior/posterior axis specification"/>
    <property type="evidence" value="ECO:0007669"/>
    <property type="project" value="EnsemblMetazoa"/>
</dbReference>
<dbReference type="GO" id="GO:0005096">
    <property type="term" value="F:GTPase activator activity"/>
    <property type="evidence" value="ECO:0007669"/>
    <property type="project" value="TreeGrafter"/>
</dbReference>
<sequence>MLKFIRGKGQQPTAERQRLQKDLFAYRKTAQHGFPHKPSALAYDPVAKLMAIGTQTGAIKVFGQPGVELYAQHTLVNNSAAELNVQLLEWVYGTGRILSLTAANQLILWEPVGTTLVPIKTLPFDGKLKKVSSLCCSLNKDLLWIGTEGGNIYQLDLKSFTIREPVIYHDVVLEQVPPTYKLNPGAIESIRQLPNSLNKLLIAYNRGLCVLWDMDTSAVERAYIAPGHGQSVGLSVNSTGTEFSWYHADGSYATWSIDNGEPPQNVNYVPYGPDPCKSINRLYKGQRGTNDVIVFSGGMPRSAYGDHNCVSVHVSDGHKVCLDFTSKVIDFFVTYKEGSDDVEVLIVLLEEELCAYDLTDPSILSIKAPYLHSVHASAVTCNYLASQVTQGVYERILRAGDEQDIDYSSIDWPITGGVLTDDSVESDEDEVVKDYEILLTGHEDGSVKFWDCTGVLLKPIYNFKTASIFGNEHEYREDGAADISAEQLDEGEPPFRKAGLFDPYSDDPRLAVKKIAFCPKTGQLVVGGTAGQIVIADFDTAAEDQSSLKYNSMNLVSDRDGFVWKGHDQLNVRANLLEDNAVPLTENGVNITGVLQVLPPASITCMALEANWGLVSGGTAHGLVLFDFKNFVPVFHRCTLNPNDLTGAGEQLSRRKSFKKSLRESFRKLRKGRSTRNNPNQPARPVERQIEARCTDDGLGSMVRCLLFAKTYVTNVNITSPTLWSATNASTVSVFLLHLPPVQTAATTVPPASGNVPPQASRRISAQLAKEIQLKHRAPVVGISIFDQTGSPVDQFNAGENGSPPHRLLIASEEQFKVFSLPQLKPINKYKLTANEGARIRRIHFGSFSCRISPELLQSLHSGSPTKSVRSHGEGDGAGNVSATSAAGRGDLYHEMALICLTNMGDIMVLSVPELKRQLNAAAVRREDINGISSLCFTNDGEALYMMSSSELQRIALSTSKVVQPTGIVEVEPLESEDNETASLVNDGDESDKDGEANKELANTASDTQPPVATLRAKPLELNADRSSLHLTNGISNSNSPNRANETITSSIGDITVDSVRDHLNTTTTTLCSTTTEETVGRLSVLSTQTNQATTTVNMKDIPDINIPNLMDLASKRNISRRSALHLSEECFALFQIGFLFPRESVYKRKIDSMILLAQQSGLISKINNEVSWVMQRSTSGRLLQASSSSSLREIIQEERQLTTADTEGMFLLMALGYFLGGTALVSEIVGGITNKCRQIIKRSRKSASSSWSSQKSSALGPGGERTSAQKIEHDERKAAHRDAADDGQKMSFGMRELNLTRTTFRELYGNYSRADQQQSCGHKPSDLVQSHEHTAQNESLDCLDELIAHLEKAEAQSDPSSAQQFFPDEYFGANTEHASVECFGPNTEQSSDTTQK</sequence>
<evidence type="ECO:0000256" key="6">
    <source>
        <dbReference type="ARBA" id="ARBA00073928"/>
    </source>
</evidence>
<dbReference type="InterPro" id="IPR000664">
    <property type="entry name" value="Lethal2_giant"/>
</dbReference>
<dbReference type="PRINTS" id="PR00962">
    <property type="entry name" value="LETHAL2GIANT"/>
</dbReference>
<evidence type="ECO:0000256" key="2">
    <source>
        <dbReference type="ARBA" id="ARBA00022483"/>
    </source>
</evidence>
<dbReference type="GO" id="GO:0031256">
    <property type="term" value="C:leading edge membrane"/>
    <property type="evidence" value="ECO:0007669"/>
    <property type="project" value="EnsemblMetazoa"/>
</dbReference>
<dbReference type="GO" id="GO:0035332">
    <property type="term" value="P:positive regulation of hippo signaling"/>
    <property type="evidence" value="ECO:0007669"/>
    <property type="project" value="EnsemblMetazoa"/>
</dbReference>
<dbReference type="Gene3D" id="2.130.10.10">
    <property type="entry name" value="YVTN repeat-like/Quinoprotein amine dehydrogenase"/>
    <property type="match status" value="1"/>
</dbReference>
<dbReference type="GO" id="GO:0045176">
    <property type="term" value="P:apical protein localization"/>
    <property type="evidence" value="ECO:0007669"/>
    <property type="project" value="EnsemblMetazoa"/>
</dbReference>
<dbReference type="EMBL" id="CH479187">
    <property type="protein sequence ID" value="EDW39945.1"/>
    <property type="molecule type" value="Genomic_DNA"/>
</dbReference>
<dbReference type="FunFam" id="2.130.10.10:FF:001433">
    <property type="entry name" value="Lethal(2) giant larvae protein"/>
    <property type="match status" value="1"/>
</dbReference>
<dbReference type="GO" id="GO:0045159">
    <property type="term" value="F:myosin II binding"/>
    <property type="evidence" value="ECO:0007669"/>
    <property type="project" value="EnsemblMetazoa"/>
</dbReference>
<keyword evidence="4" id="KW-0677">Repeat</keyword>
<dbReference type="GO" id="GO:0030866">
    <property type="term" value="P:cortical actin cytoskeleton organization"/>
    <property type="evidence" value="ECO:0007669"/>
    <property type="project" value="TreeGrafter"/>
</dbReference>
<reference evidence="10 11" key="1">
    <citation type="journal article" date="2007" name="Nature">
        <title>Evolution of genes and genomes on the Drosophila phylogeny.</title>
        <authorList>
            <consortium name="Drosophila 12 Genomes Consortium"/>
            <person name="Clark A.G."/>
            <person name="Eisen M.B."/>
            <person name="Smith D.R."/>
            <person name="Bergman C.M."/>
            <person name="Oliver B."/>
            <person name="Markow T.A."/>
            <person name="Kaufman T.C."/>
            <person name="Kellis M."/>
            <person name="Gelbart W."/>
            <person name="Iyer V.N."/>
            <person name="Pollard D.A."/>
            <person name="Sackton T.B."/>
            <person name="Larracuente A.M."/>
            <person name="Singh N.D."/>
            <person name="Abad J.P."/>
            <person name="Abt D.N."/>
            <person name="Adryan B."/>
            <person name="Aguade M."/>
            <person name="Akashi H."/>
            <person name="Anderson W.W."/>
            <person name="Aquadro C.F."/>
            <person name="Ardell D.H."/>
            <person name="Arguello R."/>
            <person name="Artieri C.G."/>
            <person name="Barbash D.A."/>
            <person name="Barker D."/>
            <person name="Barsanti P."/>
            <person name="Batterham P."/>
            <person name="Batzoglou S."/>
            <person name="Begun D."/>
            <person name="Bhutkar A."/>
            <person name="Blanco E."/>
            <person name="Bosak S.A."/>
            <person name="Bradley R.K."/>
            <person name="Brand A.D."/>
            <person name="Brent M.R."/>
            <person name="Brooks A.N."/>
            <person name="Brown R.H."/>
            <person name="Butlin R.K."/>
            <person name="Caggese C."/>
            <person name="Calvi B.R."/>
            <person name="Bernardo de Carvalho A."/>
            <person name="Caspi A."/>
            <person name="Castrezana S."/>
            <person name="Celniker S.E."/>
            <person name="Chang J.L."/>
            <person name="Chapple C."/>
            <person name="Chatterji S."/>
            <person name="Chinwalla A."/>
            <person name="Civetta A."/>
            <person name="Clifton S.W."/>
            <person name="Comeron J.M."/>
            <person name="Costello J.C."/>
            <person name="Coyne J.A."/>
            <person name="Daub J."/>
            <person name="David R.G."/>
            <person name="Delcher A.L."/>
            <person name="Delehaunty K."/>
            <person name="Do C.B."/>
            <person name="Ebling H."/>
            <person name="Edwards K."/>
            <person name="Eickbush T."/>
            <person name="Evans J.D."/>
            <person name="Filipski A."/>
            <person name="Findeiss S."/>
            <person name="Freyhult E."/>
            <person name="Fulton L."/>
            <person name="Fulton R."/>
            <person name="Garcia A.C."/>
            <person name="Gardiner A."/>
            <person name="Garfield D.A."/>
            <person name="Garvin B.E."/>
            <person name="Gibson G."/>
            <person name="Gilbert D."/>
            <person name="Gnerre S."/>
            <person name="Godfrey J."/>
            <person name="Good R."/>
            <person name="Gotea V."/>
            <person name="Gravely B."/>
            <person name="Greenberg A.J."/>
            <person name="Griffiths-Jones S."/>
            <person name="Gross S."/>
            <person name="Guigo R."/>
            <person name="Gustafson E.A."/>
            <person name="Haerty W."/>
            <person name="Hahn M.W."/>
            <person name="Halligan D.L."/>
            <person name="Halpern A.L."/>
            <person name="Halter G.M."/>
            <person name="Han M.V."/>
            <person name="Heger A."/>
            <person name="Hillier L."/>
            <person name="Hinrichs A.S."/>
            <person name="Holmes I."/>
            <person name="Hoskins R.A."/>
            <person name="Hubisz M.J."/>
            <person name="Hultmark D."/>
            <person name="Huntley M.A."/>
            <person name="Jaffe D.B."/>
            <person name="Jagadeeshan S."/>
            <person name="Jeck W.R."/>
            <person name="Johnson J."/>
            <person name="Jones C.D."/>
            <person name="Jordan W.C."/>
            <person name="Karpen G.H."/>
            <person name="Kataoka E."/>
            <person name="Keightley P.D."/>
            <person name="Kheradpour P."/>
            <person name="Kirkness E.F."/>
            <person name="Koerich L.B."/>
            <person name="Kristiansen K."/>
            <person name="Kudrna D."/>
            <person name="Kulathinal R.J."/>
            <person name="Kumar S."/>
            <person name="Kwok R."/>
            <person name="Lander E."/>
            <person name="Langley C.H."/>
            <person name="Lapoint R."/>
            <person name="Lazzaro B.P."/>
            <person name="Lee S.J."/>
            <person name="Levesque L."/>
            <person name="Li R."/>
            <person name="Lin C.F."/>
            <person name="Lin M.F."/>
            <person name="Lindblad-Toh K."/>
            <person name="Llopart A."/>
            <person name="Long M."/>
            <person name="Low L."/>
            <person name="Lozovsky E."/>
            <person name="Lu J."/>
            <person name="Luo M."/>
            <person name="Machado C.A."/>
            <person name="Makalowski W."/>
            <person name="Marzo M."/>
            <person name="Matsuda M."/>
            <person name="Matzkin L."/>
            <person name="McAllister B."/>
            <person name="McBride C.S."/>
            <person name="McKernan B."/>
            <person name="McKernan K."/>
            <person name="Mendez-Lago M."/>
            <person name="Minx P."/>
            <person name="Mollenhauer M.U."/>
            <person name="Montooth K."/>
            <person name="Mount S.M."/>
            <person name="Mu X."/>
            <person name="Myers E."/>
            <person name="Negre B."/>
            <person name="Newfeld S."/>
            <person name="Nielsen R."/>
            <person name="Noor M.A."/>
            <person name="O'Grady P."/>
            <person name="Pachter L."/>
            <person name="Papaceit M."/>
            <person name="Parisi M.J."/>
            <person name="Parisi M."/>
            <person name="Parts L."/>
            <person name="Pedersen J.S."/>
            <person name="Pesole G."/>
            <person name="Phillippy A.M."/>
            <person name="Ponting C.P."/>
            <person name="Pop M."/>
            <person name="Porcelli D."/>
            <person name="Powell J.R."/>
            <person name="Prohaska S."/>
            <person name="Pruitt K."/>
            <person name="Puig M."/>
            <person name="Quesneville H."/>
            <person name="Ram K.R."/>
            <person name="Rand D."/>
            <person name="Rasmussen M.D."/>
            <person name="Reed L.K."/>
            <person name="Reenan R."/>
            <person name="Reily A."/>
            <person name="Remington K.A."/>
            <person name="Rieger T.T."/>
            <person name="Ritchie M.G."/>
            <person name="Robin C."/>
            <person name="Rogers Y.H."/>
            <person name="Rohde C."/>
            <person name="Rozas J."/>
            <person name="Rubenfield M.J."/>
            <person name="Ruiz A."/>
            <person name="Russo S."/>
            <person name="Salzberg S.L."/>
            <person name="Sanchez-Gracia A."/>
            <person name="Saranga D.J."/>
            <person name="Sato H."/>
            <person name="Schaeffer S.W."/>
            <person name="Schatz M.C."/>
            <person name="Schlenke T."/>
            <person name="Schwartz R."/>
            <person name="Segarra C."/>
            <person name="Singh R.S."/>
            <person name="Sirot L."/>
            <person name="Sirota M."/>
            <person name="Sisneros N.B."/>
            <person name="Smith C.D."/>
            <person name="Smith T.F."/>
            <person name="Spieth J."/>
            <person name="Stage D.E."/>
            <person name="Stark A."/>
            <person name="Stephan W."/>
            <person name="Strausberg R.L."/>
            <person name="Strempel S."/>
            <person name="Sturgill D."/>
            <person name="Sutton G."/>
            <person name="Sutton G.G."/>
            <person name="Tao W."/>
            <person name="Teichmann S."/>
            <person name="Tobari Y.N."/>
            <person name="Tomimura Y."/>
            <person name="Tsolas J.M."/>
            <person name="Valente V.L."/>
            <person name="Venter E."/>
            <person name="Venter J.C."/>
            <person name="Vicario S."/>
            <person name="Vieira F.G."/>
            <person name="Vilella A.J."/>
            <person name="Villasante A."/>
            <person name="Walenz B."/>
            <person name="Wang J."/>
            <person name="Wasserman M."/>
            <person name="Watts T."/>
            <person name="Wilson D."/>
            <person name="Wilson R.K."/>
            <person name="Wing R.A."/>
            <person name="Wolfner M.F."/>
            <person name="Wong A."/>
            <person name="Wong G.K."/>
            <person name="Wu C.I."/>
            <person name="Wu G."/>
            <person name="Yamamoto D."/>
            <person name="Yang H.P."/>
            <person name="Yang S.P."/>
            <person name="Yorke J.A."/>
            <person name="Yoshida K."/>
            <person name="Zdobnov E."/>
            <person name="Zhang P."/>
            <person name="Zhang Y."/>
            <person name="Zimin A.V."/>
            <person name="Baldwin J."/>
            <person name="Abdouelleil A."/>
            <person name="Abdulkadir J."/>
            <person name="Abebe A."/>
            <person name="Abera B."/>
            <person name="Abreu J."/>
            <person name="Acer S.C."/>
            <person name="Aftuck L."/>
            <person name="Alexander A."/>
            <person name="An P."/>
            <person name="Anderson E."/>
            <person name="Anderson S."/>
            <person name="Arachi H."/>
            <person name="Azer M."/>
            <person name="Bachantsang P."/>
            <person name="Barry A."/>
            <person name="Bayul T."/>
            <person name="Berlin A."/>
            <person name="Bessette D."/>
            <person name="Bloom T."/>
            <person name="Blye J."/>
            <person name="Boguslavskiy L."/>
            <person name="Bonnet C."/>
            <person name="Boukhgalter B."/>
            <person name="Bourzgui I."/>
            <person name="Brown A."/>
            <person name="Cahill P."/>
            <person name="Channer S."/>
            <person name="Cheshatsang Y."/>
            <person name="Chuda L."/>
            <person name="Citroen M."/>
            <person name="Collymore A."/>
            <person name="Cooke P."/>
            <person name="Costello M."/>
            <person name="D'Aco K."/>
            <person name="Daza R."/>
            <person name="De Haan G."/>
            <person name="DeGray S."/>
            <person name="DeMaso C."/>
            <person name="Dhargay N."/>
            <person name="Dooley K."/>
            <person name="Dooley E."/>
            <person name="Doricent M."/>
            <person name="Dorje P."/>
            <person name="Dorjee K."/>
            <person name="Dupes A."/>
            <person name="Elong R."/>
            <person name="Falk J."/>
            <person name="Farina A."/>
            <person name="Faro S."/>
            <person name="Ferguson D."/>
            <person name="Fisher S."/>
            <person name="Foley C.D."/>
            <person name="Franke A."/>
            <person name="Friedrich D."/>
            <person name="Gadbois L."/>
            <person name="Gearin G."/>
            <person name="Gearin C.R."/>
            <person name="Giannoukos G."/>
            <person name="Goode T."/>
            <person name="Graham J."/>
            <person name="Grandbois E."/>
            <person name="Grewal S."/>
            <person name="Gyaltsen K."/>
            <person name="Hafez N."/>
            <person name="Hagos B."/>
            <person name="Hall J."/>
            <person name="Henson C."/>
            <person name="Hollinger A."/>
            <person name="Honan T."/>
            <person name="Huard M.D."/>
            <person name="Hughes L."/>
            <person name="Hurhula B."/>
            <person name="Husby M.E."/>
            <person name="Kamat A."/>
            <person name="Kanga B."/>
            <person name="Kashin S."/>
            <person name="Khazanovich D."/>
            <person name="Kisner P."/>
            <person name="Lance K."/>
            <person name="Lara M."/>
            <person name="Lee W."/>
            <person name="Lennon N."/>
            <person name="Letendre F."/>
            <person name="LeVine R."/>
            <person name="Lipovsky A."/>
            <person name="Liu X."/>
            <person name="Liu J."/>
            <person name="Liu S."/>
            <person name="Lokyitsang T."/>
            <person name="Lokyitsang Y."/>
            <person name="Lubonja R."/>
            <person name="Lui A."/>
            <person name="MacDonald P."/>
            <person name="Magnisalis V."/>
            <person name="Maru K."/>
            <person name="Matthews C."/>
            <person name="McCusker W."/>
            <person name="McDonough S."/>
            <person name="Mehta T."/>
            <person name="Meldrim J."/>
            <person name="Meneus L."/>
            <person name="Mihai O."/>
            <person name="Mihalev A."/>
            <person name="Mihova T."/>
            <person name="Mittelman R."/>
            <person name="Mlenga V."/>
            <person name="Montmayeur A."/>
            <person name="Mulrain L."/>
            <person name="Navidi A."/>
            <person name="Naylor J."/>
            <person name="Negash T."/>
            <person name="Nguyen T."/>
            <person name="Nguyen N."/>
            <person name="Nicol R."/>
            <person name="Norbu C."/>
            <person name="Norbu N."/>
            <person name="Novod N."/>
            <person name="O'Neill B."/>
            <person name="Osman S."/>
            <person name="Markiewicz E."/>
            <person name="Oyono O.L."/>
            <person name="Patti C."/>
            <person name="Phunkhang P."/>
            <person name="Pierre F."/>
            <person name="Priest M."/>
            <person name="Raghuraman S."/>
            <person name="Rege F."/>
            <person name="Reyes R."/>
            <person name="Rise C."/>
            <person name="Rogov P."/>
            <person name="Ross K."/>
            <person name="Ryan E."/>
            <person name="Settipalli S."/>
            <person name="Shea T."/>
            <person name="Sherpa N."/>
            <person name="Shi L."/>
            <person name="Shih D."/>
            <person name="Sparrow T."/>
            <person name="Spaulding J."/>
            <person name="Stalker J."/>
            <person name="Stange-Thomann N."/>
            <person name="Stavropoulos S."/>
            <person name="Stone C."/>
            <person name="Strader C."/>
            <person name="Tesfaye S."/>
            <person name="Thomson T."/>
            <person name="Thoulutsang Y."/>
            <person name="Thoulutsang D."/>
            <person name="Topham K."/>
            <person name="Topping I."/>
            <person name="Tsamla T."/>
            <person name="Vassiliev H."/>
            <person name="Vo A."/>
            <person name="Wangchuk T."/>
            <person name="Wangdi T."/>
            <person name="Weiand M."/>
            <person name="Wilkinson J."/>
            <person name="Wilson A."/>
            <person name="Yadav S."/>
            <person name="Young G."/>
            <person name="Yu Q."/>
            <person name="Zembek L."/>
            <person name="Zhong D."/>
            <person name="Zimmer A."/>
            <person name="Zwirko Z."/>
            <person name="Jaffe D.B."/>
            <person name="Alvarez P."/>
            <person name="Brockman W."/>
            <person name="Butler J."/>
            <person name="Chin C."/>
            <person name="Gnerre S."/>
            <person name="Grabherr M."/>
            <person name="Kleber M."/>
            <person name="Mauceli E."/>
            <person name="MacCallum I."/>
        </authorList>
    </citation>
    <scope>NUCLEOTIDE SEQUENCE [LARGE SCALE GENOMIC DNA]</scope>
    <source>
        <strain evidence="11">MSH-3 / Tucson 14011-0111.49</strain>
    </source>
</reference>
<dbReference type="OrthoDB" id="19944at2759"/>
<dbReference type="InterPro" id="IPR036322">
    <property type="entry name" value="WD40_repeat_dom_sf"/>
</dbReference>
<dbReference type="GO" id="GO:0098725">
    <property type="term" value="P:symmetric cell division"/>
    <property type="evidence" value="ECO:0007669"/>
    <property type="project" value="EnsemblMetazoa"/>
</dbReference>
<keyword evidence="3" id="KW-0853">WD repeat</keyword>
<keyword evidence="8" id="KW-1133">Transmembrane helix</keyword>
<keyword evidence="8" id="KW-0472">Membrane</keyword>
<accession>B4GQS3</accession>
<dbReference type="GO" id="GO:0045571">
    <property type="term" value="P:negative regulation of imaginal disc growth"/>
    <property type="evidence" value="ECO:0007669"/>
    <property type="project" value="EnsemblMetazoa"/>
</dbReference>
<dbReference type="GO" id="GO:0000132">
    <property type="term" value="P:establishment of mitotic spindle orientation"/>
    <property type="evidence" value="ECO:0007669"/>
    <property type="project" value="EnsemblMetazoa"/>
</dbReference>
<feature type="region of interest" description="Disordered" evidence="7">
    <location>
        <begin position="1248"/>
        <end position="1288"/>
    </location>
</feature>
<dbReference type="GO" id="GO:0045184">
    <property type="term" value="P:establishment of protein localization"/>
    <property type="evidence" value="ECO:0007669"/>
    <property type="project" value="EnsemblMetazoa"/>
</dbReference>
<evidence type="ECO:0000259" key="9">
    <source>
        <dbReference type="Pfam" id="PF08366"/>
    </source>
</evidence>
<dbReference type="GO" id="GO:0035070">
    <property type="term" value="P:salivary gland histolysis"/>
    <property type="evidence" value="ECO:0007669"/>
    <property type="project" value="EnsemblMetazoa"/>
</dbReference>
<dbReference type="GO" id="GO:0045196">
    <property type="term" value="P:establishment or maintenance of neuroblast polarity"/>
    <property type="evidence" value="ECO:0007669"/>
    <property type="project" value="EnsemblMetazoa"/>
</dbReference>
<dbReference type="GO" id="GO:0007406">
    <property type="term" value="P:negative regulation of neuroblast proliferation"/>
    <property type="evidence" value="ECO:0007669"/>
    <property type="project" value="EnsemblMetazoa"/>
</dbReference>
<dbReference type="GO" id="GO:0032878">
    <property type="term" value="P:regulation of establishment or maintenance of cell polarity"/>
    <property type="evidence" value="ECO:0007669"/>
    <property type="project" value="TreeGrafter"/>
</dbReference>
<dbReference type="STRING" id="7234.B4GQS3"/>
<dbReference type="GO" id="GO:0045175">
    <property type="term" value="P:basal protein localization"/>
    <property type="evidence" value="ECO:0007669"/>
    <property type="project" value="EnsemblMetazoa"/>
</dbReference>
<dbReference type="HOGENOM" id="CLU_005214_0_0_1"/>
<evidence type="ECO:0000313" key="10">
    <source>
        <dbReference type="EMBL" id="EDW39945.1"/>
    </source>
</evidence>
<dbReference type="eggNOG" id="KOG1052">
    <property type="taxonomic scope" value="Eukaryota"/>
</dbReference>
<evidence type="ECO:0000256" key="1">
    <source>
        <dbReference type="ARBA" id="ARBA00008070"/>
    </source>
</evidence>
<dbReference type="GO" id="GO:0045167">
    <property type="term" value="P:asymmetric protein localization involved in cell fate determination"/>
    <property type="evidence" value="ECO:0007669"/>
    <property type="project" value="EnsemblMetazoa"/>
</dbReference>
<dbReference type="GO" id="GO:0016334">
    <property type="term" value="P:establishment or maintenance of polarity of follicular epithelium"/>
    <property type="evidence" value="ECO:0007669"/>
    <property type="project" value="EnsemblMetazoa"/>
</dbReference>
<protein>
    <recommendedName>
        <fullName evidence="6">Lethal(2) giant larvae protein</fullName>
    </recommendedName>
</protein>
<dbReference type="GO" id="GO:0019901">
    <property type="term" value="F:protein kinase binding"/>
    <property type="evidence" value="ECO:0007669"/>
    <property type="project" value="EnsemblMetazoa"/>
</dbReference>
<keyword evidence="11" id="KW-1185">Reference proteome</keyword>
<dbReference type="SMART" id="SM00320">
    <property type="entry name" value="WD40"/>
    <property type="match status" value="5"/>
</dbReference>
<dbReference type="GO" id="GO:0006887">
    <property type="term" value="P:exocytosis"/>
    <property type="evidence" value="ECO:0007669"/>
    <property type="project" value="UniProtKB-KW"/>
</dbReference>